<dbReference type="AlphaFoldDB" id="A0A8C9NKF4"/>
<organism evidence="12 13">
    <name type="scientific">Serinus canaria</name>
    <name type="common">Island canary</name>
    <name type="synonym">Fringilla canaria</name>
    <dbReference type="NCBI Taxonomy" id="9135"/>
    <lineage>
        <taxon>Eukaryota</taxon>
        <taxon>Metazoa</taxon>
        <taxon>Chordata</taxon>
        <taxon>Craniata</taxon>
        <taxon>Vertebrata</taxon>
        <taxon>Euteleostomi</taxon>
        <taxon>Archelosauria</taxon>
        <taxon>Archosauria</taxon>
        <taxon>Dinosauria</taxon>
        <taxon>Saurischia</taxon>
        <taxon>Theropoda</taxon>
        <taxon>Coelurosauria</taxon>
        <taxon>Aves</taxon>
        <taxon>Neognathae</taxon>
        <taxon>Neoaves</taxon>
        <taxon>Telluraves</taxon>
        <taxon>Australaves</taxon>
        <taxon>Passeriformes</taxon>
        <taxon>Passeroidea</taxon>
        <taxon>Fringillidae</taxon>
        <taxon>Carduelinae</taxon>
        <taxon>Serinus</taxon>
    </lineage>
</organism>
<dbReference type="GO" id="GO:0006811">
    <property type="term" value="P:monoatomic ion transport"/>
    <property type="evidence" value="ECO:0007669"/>
    <property type="project" value="UniProtKB-KW"/>
</dbReference>
<gene>
    <name evidence="12" type="primary">SLCO2B1</name>
</gene>
<comment type="caution">
    <text evidence="8">Lacks conserved residue(s) required for the propagation of feature annotation.</text>
</comment>
<keyword evidence="5 8" id="KW-1133">Transmembrane helix</keyword>
<feature type="transmembrane region" description="Helical" evidence="8">
    <location>
        <begin position="242"/>
        <end position="267"/>
    </location>
</feature>
<dbReference type="InterPro" id="IPR036259">
    <property type="entry name" value="MFS_trans_sf"/>
</dbReference>
<evidence type="ECO:0000256" key="8">
    <source>
        <dbReference type="RuleBase" id="RU362056"/>
    </source>
</evidence>
<feature type="transmembrane region" description="Helical" evidence="8">
    <location>
        <begin position="279"/>
        <end position="307"/>
    </location>
</feature>
<dbReference type="GO" id="GO:0016323">
    <property type="term" value="C:basolateral plasma membrane"/>
    <property type="evidence" value="ECO:0007669"/>
    <property type="project" value="TreeGrafter"/>
</dbReference>
<dbReference type="NCBIfam" id="TIGR00805">
    <property type="entry name" value="oat"/>
    <property type="match status" value="1"/>
</dbReference>
<feature type="region of interest" description="Disordered" evidence="9">
    <location>
        <begin position="1"/>
        <end position="20"/>
    </location>
</feature>
<evidence type="ECO:0000259" key="11">
    <source>
        <dbReference type="PROSITE" id="PS51465"/>
    </source>
</evidence>
<dbReference type="CDD" id="cd17460">
    <property type="entry name" value="MFS_SLCO2B_OATP2B"/>
    <property type="match status" value="1"/>
</dbReference>
<dbReference type="Gene3D" id="1.20.1250.20">
    <property type="entry name" value="MFS general substrate transporter like domains"/>
    <property type="match status" value="1"/>
</dbReference>
<dbReference type="Pfam" id="PF07648">
    <property type="entry name" value="Kazal_2"/>
    <property type="match status" value="1"/>
</dbReference>
<dbReference type="PROSITE" id="PS50850">
    <property type="entry name" value="MFS"/>
    <property type="match status" value="1"/>
</dbReference>
<dbReference type="Pfam" id="PF03137">
    <property type="entry name" value="OATP"/>
    <property type="match status" value="1"/>
</dbReference>
<feature type="compositionally biased region" description="Basic and acidic residues" evidence="9">
    <location>
        <begin position="720"/>
        <end position="739"/>
    </location>
</feature>
<evidence type="ECO:0000313" key="12">
    <source>
        <dbReference type="Ensembl" id="ENSSCAP00000018611.1"/>
    </source>
</evidence>
<dbReference type="GO" id="GO:0015132">
    <property type="term" value="F:prostaglandin transmembrane transporter activity"/>
    <property type="evidence" value="ECO:0007669"/>
    <property type="project" value="Ensembl"/>
</dbReference>
<dbReference type="GO" id="GO:0015347">
    <property type="term" value="F:sodium-independent organic anion transmembrane transporter activity"/>
    <property type="evidence" value="ECO:0007669"/>
    <property type="project" value="Ensembl"/>
</dbReference>
<dbReference type="GO" id="GO:0015125">
    <property type="term" value="F:bile acid transmembrane transporter activity"/>
    <property type="evidence" value="ECO:0007669"/>
    <property type="project" value="TreeGrafter"/>
</dbReference>
<evidence type="ECO:0000313" key="13">
    <source>
        <dbReference type="Proteomes" id="UP000694409"/>
    </source>
</evidence>
<dbReference type="PANTHER" id="PTHR11388">
    <property type="entry name" value="ORGANIC ANION TRANSPORTER"/>
    <property type="match status" value="1"/>
</dbReference>
<feature type="transmembrane region" description="Helical" evidence="8">
    <location>
        <begin position="408"/>
        <end position="427"/>
    </location>
</feature>
<feature type="transmembrane region" description="Helical" evidence="8">
    <location>
        <begin position="173"/>
        <end position="194"/>
    </location>
</feature>
<sequence length="739" mass="80431">MGLQLEEKENTETNETPWKGIAKLGFAPAFKSAGEAPPPPSPPHLQAGRTRSEWPRLWWQRESLTAVGSASIGRAPGARADRMTRSSQPDVARSRLCRSPFLSIKFFVFCHGLLQLSQLLVSGYLKSSISTIERRYGLSSQTSGLLASFNEVGNTLLIVFVSYLGSRVHRPRLIGCGALLVSLAGFLMALPHFLTGPYEYDHSVASTLSNTTDLCQPGAPRAGANLSDASCPPHGSRENHEVLLVMFVAQALLGIGGVPIQPFGISYIDDFASERNSPLYLGILFSLTVVGPGVAFMLGSAMLRFYVDIDKVSSAEVQLTNKDPRWVGAWWLGFLVAASLVALCALPYFFFPREMPKEVVRGKDRGSKKREDMLSQLRLRSQHTESLSLMEFIRRFPVVLLRNLRHPVYLLVVLAQVNISAMVAGLATFMGKFLERQFSLTASLANMVIGAVNIPGAMVGIVVGGAILKRFQMSLRQCSALCVLGMLLCLLTAFPLLFLGCPTQKVAGVTHWDSSGLGHHAMACNARCRCPERGFNPVCGSDGVEYTSPCSAGCSSVALRPDGSVLNYTGCSCVGAPGAARPGPCGTGCSHLFVPFVVLSCLAGILASTSHTPSFMLILRSIQPEDKSFAVGIQFMLLRVLAWMPGPVLYGSAIDTSCVLWERRCERRAACRYYDNTLFRHRYLGLQFFFEVGAFLCFGAVYLILRKQEREASQAAQTKAEPEKEKLAGKSTKSPESKV</sequence>
<keyword evidence="7" id="KW-1015">Disulfide bond</keyword>
<evidence type="ECO:0000256" key="2">
    <source>
        <dbReference type="ARBA" id="ARBA00009657"/>
    </source>
</evidence>
<keyword evidence="8" id="KW-0406">Ion transport</keyword>
<keyword evidence="3" id="KW-1003">Cell membrane</keyword>
<evidence type="ECO:0000256" key="6">
    <source>
        <dbReference type="ARBA" id="ARBA00023136"/>
    </source>
</evidence>
<feature type="transmembrane region" description="Helical" evidence="8">
    <location>
        <begin position="480"/>
        <end position="500"/>
    </location>
</feature>
<evidence type="ECO:0000256" key="9">
    <source>
        <dbReference type="SAM" id="MobiDB-lite"/>
    </source>
</evidence>
<feature type="transmembrane region" description="Helical" evidence="8">
    <location>
        <begin position="327"/>
        <end position="351"/>
    </location>
</feature>
<dbReference type="InterPro" id="IPR036058">
    <property type="entry name" value="Kazal_dom_sf"/>
</dbReference>
<feature type="compositionally biased region" description="Basic and acidic residues" evidence="9">
    <location>
        <begin position="1"/>
        <end position="11"/>
    </location>
</feature>
<accession>A0A8C9NKF4</accession>
<dbReference type="GeneTree" id="ENSGT01150000286901"/>
<dbReference type="PANTHER" id="PTHR11388:SF87">
    <property type="entry name" value="SOLUTE CARRIER ORGANIC ANION TRANSPORTER FAMILY MEMBER 2B1"/>
    <property type="match status" value="1"/>
</dbReference>
<keyword evidence="8" id="KW-0813">Transport</keyword>
<feature type="domain" description="Major facilitator superfamily (MFS) profile" evidence="10">
    <location>
        <begin position="104"/>
        <end position="711"/>
    </location>
</feature>
<evidence type="ECO:0000259" key="10">
    <source>
        <dbReference type="PROSITE" id="PS50850"/>
    </source>
</evidence>
<dbReference type="Proteomes" id="UP000694409">
    <property type="component" value="Unassembled WGS sequence"/>
</dbReference>
<evidence type="ECO:0000256" key="1">
    <source>
        <dbReference type="ARBA" id="ARBA00004651"/>
    </source>
</evidence>
<dbReference type="PROSITE" id="PS51465">
    <property type="entry name" value="KAZAL_2"/>
    <property type="match status" value="1"/>
</dbReference>
<dbReference type="InterPro" id="IPR020846">
    <property type="entry name" value="MFS_dom"/>
</dbReference>
<protein>
    <recommendedName>
        <fullName evidence="8">Solute carrier organic anion transporter family member</fullName>
    </recommendedName>
</protein>
<name>A0A8C9NKF4_SERCA</name>
<evidence type="ECO:0000256" key="7">
    <source>
        <dbReference type="ARBA" id="ARBA00023157"/>
    </source>
</evidence>
<feature type="transmembrane region" description="Helical" evidence="8">
    <location>
        <begin position="683"/>
        <end position="705"/>
    </location>
</feature>
<feature type="domain" description="Kazal-like" evidence="11">
    <location>
        <begin position="518"/>
        <end position="572"/>
    </location>
</feature>
<reference evidence="12" key="2">
    <citation type="submission" date="2025-09" db="UniProtKB">
        <authorList>
            <consortium name="Ensembl"/>
        </authorList>
    </citation>
    <scope>IDENTIFICATION</scope>
</reference>
<feature type="region of interest" description="Disordered" evidence="9">
    <location>
        <begin position="714"/>
        <end position="739"/>
    </location>
</feature>
<keyword evidence="6 8" id="KW-0472">Membrane</keyword>
<comment type="subcellular location">
    <subcellularLocation>
        <location evidence="1 8">Cell membrane</location>
        <topology evidence="1 8">Multi-pass membrane protein</topology>
    </subcellularLocation>
</comment>
<dbReference type="Ensembl" id="ENSSCAT00000020806.1">
    <property type="protein sequence ID" value="ENSSCAP00000018611.1"/>
    <property type="gene ID" value="ENSSCAG00000013469.1"/>
</dbReference>
<dbReference type="Gene3D" id="3.30.60.30">
    <property type="match status" value="1"/>
</dbReference>
<evidence type="ECO:0000256" key="4">
    <source>
        <dbReference type="ARBA" id="ARBA00022692"/>
    </source>
</evidence>
<feature type="transmembrane region" description="Helical" evidence="8">
    <location>
        <begin position="145"/>
        <end position="166"/>
    </location>
</feature>
<dbReference type="GO" id="GO:0043252">
    <property type="term" value="P:sodium-independent organic anion transport"/>
    <property type="evidence" value="ECO:0007669"/>
    <property type="project" value="TreeGrafter"/>
</dbReference>
<evidence type="ECO:0000256" key="3">
    <source>
        <dbReference type="ARBA" id="ARBA00022475"/>
    </source>
</evidence>
<feature type="transmembrane region" description="Helical" evidence="8">
    <location>
        <begin position="447"/>
        <end position="468"/>
    </location>
</feature>
<dbReference type="OMA" id="FMLGSAM"/>
<evidence type="ECO:0000256" key="5">
    <source>
        <dbReference type="ARBA" id="ARBA00022989"/>
    </source>
</evidence>
<dbReference type="InterPro" id="IPR002350">
    <property type="entry name" value="Kazal_dom"/>
</dbReference>
<dbReference type="SUPFAM" id="SSF103473">
    <property type="entry name" value="MFS general substrate transporter"/>
    <property type="match status" value="1"/>
</dbReference>
<dbReference type="InterPro" id="IPR004156">
    <property type="entry name" value="OATP"/>
</dbReference>
<feature type="transmembrane region" description="Helical" evidence="8">
    <location>
        <begin position="629"/>
        <end position="646"/>
    </location>
</feature>
<comment type="similarity">
    <text evidence="2 8">Belongs to the organo anion transporter (TC 2.A.60) family.</text>
</comment>
<dbReference type="SUPFAM" id="SSF100895">
    <property type="entry name" value="Kazal-type serine protease inhibitors"/>
    <property type="match status" value="1"/>
</dbReference>
<keyword evidence="13" id="KW-1185">Reference proteome</keyword>
<dbReference type="GO" id="GO:0016324">
    <property type="term" value="C:apical plasma membrane"/>
    <property type="evidence" value="ECO:0007669"/>
    <property type="project" value="Ensembl"/>
</dbReference>
<feature type="region of interest" description="Disordered" evidence="9">
    <location>
        <begin position="29"/>
        <end position="49"/>
    </location>
</feature>
<keyword evidence="4 8" id="KW-0812">Transmembrane</keyword>
<reference evidence="12" key="1">
    <citation type="submission" date="2025-08" db="UniProtKB">
        <authorList>
            <consortium name="Ensembl"/>
        </authorList>
    </citation>
    <scope>IDENTIFICATION</scope>
</reference>
<proteinExistence type="inferred from homology"/>
<feature type="transmembrane region" description="Helical" evidence="8">
    <location>
        <begin position="592"/>
        <end position="609"/>
    </location>
</feature>